<dbReference type="RefSeq" id="WP_014035133.1">
    <property type="nucleotide sequence ID" value="NC_015946.1"/>
</dbReference>
<evidence type="ECO:0000256" key="6">
    <source>
        <dbReference type="ARBA" id="ARBA00023209"/>
    </source>
</evidence>
<dbReference type="PANTHER" id="PTHR11728:SF1">
    <property type="entry name" value="GLYCEROL-3-PHOSPHATE DEHYDROGENASE [NAD(+)] 2, CHLOROPLASTIC"/>
    <property type="match status" value="1"/>
</dbReference>
<dbReference type="GO" id="GO:0046168">
    <property type="term" value="P:glycerol-3-phosphate catabolic process"/>
    <property type="evidence" value="ECO:0007669"/>
    <property type="project" value="InterPro"/>
</dbReference>
<evidence type="ECO:0000256" key="1">
    <source>
        <dbReference type="ARBA" id="ARBA00011009"/>
    </source>
</evidence>
<dbReference type="Gene3D" id="1.10.1040.10">
    <property type="entry name" value="N-(1-d-carboxylethyl)-l-norvaline Dehydrogenase, domain 2"/>
    <property type="match status" value="1"/>
</dbReference>
<dbReference type="InterPro" id="IPR006109">
    <property type="entry name" value="G3P_DH_NAD-dep_C"/>
</dbReference>
<dbReference type="InterPro" id="IPR011128">
    <property type="entry name" value="G3P_DH_NAD-dep_N"/>
</dbReference>
<keyword evidence="4 8" id="KW-0520">NAD</keyword>
<dbReference type="KEGG" id="mpf:MPUT_0402"/>
<evidence type="ECO:0000256" key="7">
    <source>
        <dbReference type="ARBA" id="ARBA00023264"/>
    </source>
</evidence>
<dbReference type="Pfam" id="PF01210">
    <property type="entry name" value="NAD_Gly3P_dh_N"/>
    <property type="match status" value="1"/>
</dbReference>
<reference evidence="13 14" key="1">
    <citation type="journal article" date="2011" name="J. Bacteriol.">
        <title>Genome Sequence of Mycoplasma putrefaciens Type Strain KS1.</title>
        <authorList>
            <person name="Calcutt M.J."/>
            <person name="Foecking M.F."/>
        </authorList>
    </citation>
    <scope>NUCLEOTIDE SEQUENCE [LARGE SCALE GENOMIC DNA]</scope>
    <source>
        <strain evidence="14">ATCC 15718 / NCTC 10155 / C30 KS-1 / KS-1</strain>
    </source>
</reference>
<feature type="binding site" evidence="8">
    <location>
        <position position="140"/>
    </location>
    <ligand>
        <name>NAD(+)</name>
        <dbReference type="ChEBI" id="CHEBI:57540"/>
    </ligand>
</feature>
<dbReference type="Pfam" id="PF07479">
    <property type="entry name" value="NAD_Gly3P_dh_C"/>
    <property type="match status" value="1"/>
</dbReference>
<keyword evidence="7" id="KW-1208">Phospholipid metabolism</keyword>
<evidence type="ECO:0000256" key="4">
    <source>
        <dbReference type="ARBA" id="ARBA00023027"/>
    </source>
</evidence>
<dbReference type="PANTHER" id="PTHR11728">
    <property type="entry name" value="GLYCEROL-3-PHOSPHATE DEHYDROGENASE"/>
    <property type="match status" value="1"/>
</dbReference>
<keyword evidence="5" id="KW-0443">Lipid metabolism</keyword>
<evidence type="ECO:0000313" key="14">
    <source>
        <dbReference type="Proteomes" id="UP000008907"/>
    </source>
</evidence>
<dbReference type="SUPFAM" id="SSF51735">
    <property type="entry name" value="NAD(P)-binding Rossmann-fold domains"/>
    <property type="match status" value="1"/>
</dbReference>
<evidence type="ECO:0000256" key="2">
    <source>
        <dbReference type="ARBA" id="ARBA00022516"/>
    </source>
</evidence>
<proteinExistence type="inferred from homology"/>
<dbReference type="EC" id="1.1.1.94" evidence="10"/>
<dbReference type="GO" id="GO:0005975">
    <property type="term" value="P:carbohydrate metabolic process"/>
    <property type="evidence" value="ECO:0007669"/>
    <property type="project" value="InterPro"/>
</dbReference>
<dbReference type="SUPFAM" id="SSF48179">
    <property type="entry name" value="6-phosphogluconate dehydrogenase C-terminal domain-like"/>
    <property type="match status" value="1"/>
</dbReference>
<dbReference type="GO" id="GO:0008654">
    <property type="term" value="P:phospholipid biosynthetic process"/>
    <property type="evidence" value="ECO:0007669"/>
    <property type="project" value="UniProtKB-KW"/>
</dbReference>
<feature type="domain" description="Glycerol-3-phosphate dehydrogenase NAD-dependent C-terminal" evidence="12">
    <location>
        <begin position="180"/>
        <end position="320"/>
    </location>
</feature>
<evidence type="ECO:0000256" key="5">
    <source>
        <dbReference type="ARBA" id="ARBA00023098"/>
    </source>
</evidence>
<evidence type="ECO:0000256" key="9">
    <source>
        <dbReference type="RuleBase" id="RU000437"/>
    </source>
</evidence>
<protein>
    <recommendedName>
        <fullName evidence="10">Glycerol-3-phosphate dehydrogenase</fullName>
        <ecNumber evidence="10">1.1.1.94</ecNumber>
    </recommendedName>
</protein>
<evidence type="ECO:0000259" key="11">
    <source>
        <dbReference type="Pfam" id="PF01210"/>
    </source>
</evidence>
<dbReference type="InterPro" id="IPR006168">
    <property type="entry name" value="G3P_DH_NAD-dep"/>
</dbReference>
<evidence type="ECO:0000259" key="12">
    <source>
        <dbReference type="Pfam" id="PF07479"/>
    </source>
</evidence>
<evidence type="ECO:0000256" key="10">
    <source>
        <dbReference type="RuleBase" id="RU000439"/>
    </source>
</evidence>
<keyword evidence="2" id="KW-0444">Lipid biosynthesis</keyword>
<dbReference type="InterPro" id="IPR036291">
    <property type="entry name" value="NAD(P)-bd_dom_sf"/>
</dbReference>
<dbReference type="EMBL" id="CP003021">
    <property type="protein sequence ID" value="AEM68777.1"/>
    <property type="molecule type" value="Genomic_DNA"/>
</dbReference>
<keyword evidence="6" id="KW-0594">Phospholipid biosynthesis</keyword>
<dbReference type="InterPro" id="IPR013328">
    <property type="entry name" value="6PGD_dom2"/>
</dbReference>
<dbReference type="Proteomes" id="UP000008907">
    <property type="component" value="Chromosome"/>
</dbReference>
<gene>
    <name evidence="13" type="primary">gpsA</name>
    <name evidence="13" type="ordered locus">MPUT_0402</name>
</gene>
<dbReference type="GO" id="GO:0005829">
    <property type="term" value="C:cytosol"/>
    <property type="evidence" value="ECO:0007669"/>
    <property type="project" value="TreeGrafter"/>
</dbReference>
<dbReference type="PRINTS" id="PR00077">
    <property type="entry name" value="GPDHDRGNASE"/>
</dbReference>
<evidence type="ECO:0000313" key="13">
    <source>
        <dbReference type="EMBL" id="AEM68777.1"/>
    </source>
</evidence>
<sequence length="330" mass="37084">MKITIIGSDAYATSLANVLADNHHNVIIYTADEQQADEINLNHKNSYYLDNLKINNKIKATSSLLASLENTEILILCFLSDDLNATLEKIINYSKREMIVVNARPSLDQNLKSLSNKIINKLNDQKLLNKYAVIYAPNTASEIINRKPVSFMVSATSLDDAKIVKQLFENEYFKCLVSTDILSCEVAHSFDKIVSLSAGIYSELKLGLNATSNLIVILINEIYQLINKINGVELEKTLNFVILSSFINKAFDVNCLEYKLGQAIVNYNKASTALDQLSYDLDKLEILKSIDKVSQMLETKNLFLNTLSKILYNNYRPITLLTKVFVAFGS</sequence>
<dbReference type="GO" id="GO:0047952">
    <property type="term" value="F:glycerol-3-phosphate dehydrogenase [NAD(P)+] activity"/>
    <property type="evidence" value="ECO:0007669"/>
    <property type="project" value="UniProtKB-EC"/>
</dbReference>
<name>A0A7U3ZSL3_MYCPK</name>
<comment type="catalytic activity">
    <reaction evidence="10">
        <text>sn-glycerol 3-phosphate + NADP(+) = dihydroxyacetone phosphate + NADPH + H(+)</text>
        <dbReference type="Rhea" id="RHEA:11096"/>
        <dbReference type="ChEBI" id="CHEBI:15378"/>
        <dbReference type="ChEBI" id="CHEBI:57597"/>
        <dbReference type="ChEBI" id="CHEBI:57642"/>
        <dbReference type="ChEBI" id="CHEBI:57783"/>
        <dbReference type="ChEBI" id="CHEBI:58349"/>
        <dbReference type="EC" id="1.1.1.94"/>
    </reaction>
</comment>
<keyword evidence="3 9" id="KW-0560">Oxidoreductase</keyword>
<accession>A0A7U3ZSL3</accession>
<evidence type="ECO:0000256" key="3">
    <source>
        <dbReference type="ARBA" id="ARBA00023002"/>
    </source>
</evidence>
<feature type="domain" description="Glycerol-3-phosphate dehydrogenase NAD-dependent N-terminal" evidence="11">
    <location>
        <begin position="2"/>
        <end position="157"/>
    </location>
</feature>
<dbReference type="Gene3D" id="3.40.50.720">
    <property type="entry name" value="NAD(P)-binding Rossmann-like Domain"/>
    <property type="match status" value="1"/>
</dbReference>
<dbReference type="GO" id="GO:0051287">
    <property type="term" value="F:NAD binding"/>
    <property type="evidence" value="ECO:0007669"/>
    <property type="project" value="InterPro"/>
</dbReference>
<dbReference type="InterPro" id="IPR008927">
    <property type="entry name" value="6-PGluconate_DH-like_C_sf"/>
</dbReference>
<comment type="similarity">
    <text evidence="1 9">Belongs to the NAD-dependent glycerol-3-phosphate dehydrogenase family.</text>
</comment>
<dbReference type="AlphaFoldDB" id="A0A7U3ZSL3"/>
<evidence type="ECO:0000256" key="8">
    <source>
        <dbReference type="PIRSR" id="PIRSR000114-3"/>
    </source>
</evidence>
<organism evidence="13 14">
    <name type="scientific">Mycoplasma putrefaciens (strain ATCC 15718 / NCTC 10155 / C30 KS-1 / KS-1)</name>
    <dbReference type="NCBI Taxonomy" id="743965"/>
    <lineage>
        <taxon>Bacteria</taxon>
        <taxon>Bacillati</taxon>
        <taxon>Mycoplasmatota</taxon>
        <taxon>Mollicutes</taxon>
        <taxon>Mycoplasmataceae</taxon>
        <taxon>Mycoplasma</taxon>
    </lineage>
</organism>
<dbReference type="PIRSF" id="PIRSF000114">
    <property type="entry name" value="Glycerol-3-P_dh"/>
    <property type="match status" value="1"/>
</dbReference>